<evidence type="ECO:0000256" key="2">
    <source>
        <dbReference type="ARBA" id="ARBA00010593"/>
    </source>
</evidence>
<keyword evidence="11" id="KW-0325">Glycoprotein</keyword>
<dbReference type="GO" id="GO:0006814">
    <property type="term" value="P:sodium ion transport"/>
    <property type="evidence" value="ECO:0007669"/>
    <property type="project" value="UniProtKB-KW"/>
</dbReference>
<evidence type="ECO:0000259" key="17">
    <source>
        <dbReference type="Pfam" id="PF03522"/>
    </source>
</evidence>
<feature type="transmembrane region" description="Helical" evidence="15">
    <location>
        <begin position="362"/>
        <end position="383"/>
    </location>
</feature>
<feature type="transmembrane region" description="Helical" evidence="15">
    <location>
        <begin position="283"/>
        <end position="304"/>
    </location>
</feature>
<evidence type="ECO:0000259" key="16">
    <source>
        <dbReference type="Pfam" id="PF00324"/>
    </source>
</evidence>
<evidence type="ECO:0008006" key="21">
    <source>
        <dbReference type="Google" id="ProtNLM"/>
    </source>
</evidence>
<feature type="non-terminal residue" evidence="19">
    <location>
        <position position="1072"/>
    </location>
</feature>
<evidence type="ECO:0000313" key="19">
    <source>
        <dbReference type="EMBL" id="KAL3866776.1"/>
    </source>
</evidence>
<dbReference type="InterPro" id="IPR004842">
    <property type="entry name" value="SLC12A_fam"/>
</dbReference>
<dbReference type="AlphaFoldDB" id="A0ABD3VZC7"/>
<dbReference type="PANTHER" id="PTHR11827">
    <property type="entry name" value="SOLUTE CARRIER FAMILY 12, CATION COTRANSPORTERS"/>
    <property type="match status" value="1"/>
</dbReference>
<feature type="transmembrane region" description="Helical" evidence="15">
    <location>
        <begin position="616"/>
        <end position="649"/>
    </location>
</feature>
<feature type="transmembrane region" description="Helical" evidence="15">
    <location>
        <begin position="395"/>
        <end position="415"/>
    </location>
</feature>
<keyword evidence="10 15" id="KW-0472">Membrane</keyword>
<feature type="transmembrane region" description="Helical" evidence="15">
    <location>
        <begin position="578"/>
        <end position="595"/>
    </location>
</feature>
<feature type="transmembrane region" description="Helical" evidence="15">
    <location>
        <begin position="427"/>
        <end position="447"/>
    </location>
</feature>
<evidence type="ECO:0000313" key="20">
    <source>
        <dbReference type="Proteomes" id="UP001634394"/>
    </source>
</evidence>
<evidence type="ECO:0000256" key="5">
    <source>
        <dbReference type="ARBA" id="ARBA00022692"/>
    </source>
</evidence>
<dbReference type="GO" id="GO:0008324">
    <property type="term" value="F:monoatomic cation transmembrane transporter activity"/>
    <property type="evidence" value="ECO:0007669"/>
    <property type="project" value="UniProtKB-ARBA"/>
</dbReference>
<gene>
    <name evidence="19" type="ORF">ACJMK2_044049</name>
</gene>
<feature type="transmembrane region" description="Helical" evidence="15">
    <location>
        <begin position="500"/>
        <end position="523"/>
    </location>
</feature>
<dbReference type="Proteomes" id="UP001634394">
    <property type="component" value="Unassembled WGS sequence"/>
</dbReference>
<keyword evidence="4" id="KW-1003">Cell membrane</keyword>
<dbReference type="GO" id="GO:0015293">
    <property type="term" value="F:symporter activity"/>
    <property type="evidence" value="ECO:0007669"/>
    <property type="project" value="UniProtKB-KW"/>
</dbReference>
<proteinExistence type="inferred from homology"/>
<evidence type="ECO:0000256" key="12">
    <source>
        <dbReference type="ARBA" id="ARBA00023201"/>
    </source>
</evidence>
<dbReference type="NCBIfam" id="TIGR00930">
    <property type="entry name" value="2a30"/>
    <property type="match status" value="1"/>
</dbReference>
<evidence type="ECO:0000256" key="7">
    <source>
        <dbReference type="ARBA" id="ARBA00022989"/>
    </source>
</evidence>
<reference evidence="19 20" key="1">
    <citation type="submission" date="2024-11" db="EMBL/GenBank/DDBJ databases">
        <title>Chromosome-level genome assembly of the freshwater bivalve Anodonta woodiana.</title>
        <authorList>
            <person name="Chen X."/>
        </authorList>
    </citation>
    <scope>NUCLEOTIDE SEQUENCE [LARGE SCALE GENOMIC DNA]</scope>
    <source>
        <strain evidence="19">MN2024</strain>
        <tissue evidence="19">Gills</tissue>
    </source>
</reference>
<accession>A0ABD3VZC7</accession>
<feature type="transmembrane region" description="Helical" evidence="15">
    <location>
        <begin position="192"/>
        <end position="221"/>
    </location>
</feature>
<protein>
    <recommendedName>
        <fullName evidence="21">Solute carrier family 12 member 2</fullName>
    </recommendedName>
</protein>
<evidence type="ECO:0000256" key="14">
    <source>
        <dbReference type="SAM" id="MobiDB-lite"/>
    </source>
</evidence>
<dbReference type="InterPro" id="IPR018491">
    <property type="entry name" value="SLC12_C"/>
</dbReference>
<evidence type="ECO:0000256" key="1">
    <source>
        <dbReference type="ARBA" id="ARBA00004651"/>
    </source>
</evidence>
<dbReference type="PANTHER" id="PTHR11827:SF103">
    <property type="entry name" value="SODIUM CHLORIDE COTRANSPORTER 69, ISOFORM E"/>
    <property type="match status" value="1"/>
</dbReference>
<sequence length="1072" mass="119322">MSTILSELAAPSAEQKTMEKVPSVSRFRVAKVDFADENVIIQDDSSTNVDNGSVIADGIDSPSVTFSLGFSEGSYDTAAYGTNLKTFGKNTVEAIPHMDHYRNLLSATEALKTRPTLAELHEEKDIVKPMQPLIEQLEKQKDSDDIERGNGEEKVTYKFGWIQGVFIRCLLNIWGVMMFLRLSWVAGQAGIGLGTVIVLLASTVTMITSLSMSAICTNGIVKGGGIYYMISRSLGPEFGGAIGLIFAIANAVAVAMYVVGFAETVRDLLKAHDALMVDEVNDIRIIGVIAVTVLLVIALIGLRWEARTQMVLLVVLVTALVNFAIGTFIPPSEEEYAKGFVGYRMDVFAENMKPSFQEKENFFSVFGIFFPAATGILAGANISGDLKNPSRDIPFGTILSVIVSSSVYLLIMWFLGGCCIREATGRFAFILTTSAAGLLNTTAPTTLNEMSYTVITNGSANKTMVEYSFENIQKCALGEGGVCKYGLLHDYQVMTMVSGFGPLVIAGIFSATLSSALASLVSAPKVFQAICKDKIFPKIHFFAKGYGVSDNPARAYILAYVIGVAFICIGDLNSIAPIISNFFLMSYGLINYSVFDASLAKSPGWRPSFKYFSKWLSLFGALLCMAVMFIINWWTALITYAMVAALLVYVHHSKPDVNWGSSTQAHSYRNALQSALKLVSIEDHVKNFRPQVLVMTGLPCYRPELVNFVNSLTKKISLMVCGHIIEGDSTATLKDIKRWRKDQMYVWFHKRKIKAFYSVTSAPDFRQGARSLMQNVGIGKLRPNILIMGFKSTWRTDPPEVVYNYFNVIHDAFDMELGVGIMRMKDGFYHQPHFDEETIDQRESEETNYDAYKDEDSPAATPSRRDSTPEAEMPPKKAEVQEKSKSDSSSKKTWDSSDNIIKVSSNQINEDIALSDMNSVSPINFSKKQKKGTIHVWWMFDDGGLTLLVPYILSIKPQWKNCSLRVFTAGTKRGELLREQRQMATLLNKFRIECQDITVLSDIGKMPRLESKKEFEDLLKGWVLDEEVGETKEQFPWKTNEDEITLLREKTNRQIRLRELLQEHSSQANLIV</sequence>
<comment type="subcellular location">
    <subcellularLocation>
        <location evidence="1">Cell membrane</location>
        <topology evidence="1">Multi-pass membrane protein</topology>
    </subcellularLocation>
</comment>
<keyword evidence="20" id="KW-1185">Reference proteome</keyword>
<keyword evidence="9" id="KW-0406">Ion transport</keyword>
<evidence type="ECO:0000256" key="8">
    <source>
        <dbReference type="ARBA" id="ARBA00023053"/>
    </source>
</evidence>
<dbReference type="GO" id="GO:0098660">
    <property type="term" value="P:inorganic ion transmembrane transport"/>
    <property type="evidence" value="ECO:0007669"/>
    <property type="project" value="UniProtKB-ARBA"/>
</dbReference>
<keyword evidence="13" id="KW-0868">Chloride</keyword>
<dbReference type="InterPro" id="IPR004841">
    <property type="entry name" value="AA-permease/SLC12A_dom"/>
</dbReference>
<dbReference type="GO" id="GO:0005886">
    <property type="term" value="C:plasma membrane"/>
    <property type="evidence" value="ECO:0007669"/>
    <property type="project" value="UniProtKB-SubCell"/>
</dbReference>
<keyword evidence="7 15" id="KW-1133">Transmembrane helix</keyword>
<feature type="domain" description="SLC12A transporter C-terminal" evidence="17">
    <location>
        <begin position="702"/>
        <end position="1072"/>
    </location>
</feature>
<keyword evidence="12" id="KW-0739">Sodium transport</keyword>
<dbReference type="Gene3D" id="1.20.1740.10">
    <property type="entry name" value="Amino acid/polyamine transporter I"/>
    <property type="match status" value="1"/>
</dbReference>
<evidence type="ECO:0000256" key="4">
    <source>
        <dbReference type="ARBA" id="ARBA00022475"/>
    </source>
</evidence>
<dbReference type="Pfam" id="PF08403">
    <property type="entry name" value="AA_permease_N"/>
    <property type="match status" value="1"/>
</dbReference>
<feature type="compositionally biased region" description="Basic and acidic residues" evidence="14">
    <location>
        <begin position="835"/>
        <end position="856"/>
    </location>
</feature>
<evidence type="ECO:0000256" key="15">
    <source>
        <dbReference type="SAM" id="Phobius"/>
    </source>
</evidence>
<evidence type="ECO:0000256" key="13">
    <source>
        <dbReference type="ARBA" id="ARBA00023214"/>
    </source>
</evidence>
<feature type="domain" description="Amino acid permease N-terminal" evidence="18">
    <location>
        <begin position="82"/>
        <end position="129"/>
    </location>
</feature>
<feature type="transmembrane region" description="Helical" evidence="15">
    <location>
        <begin position="310"/>
        <end position="329"/>
    </location>
</feature>
<feature type="transmembrane region" description="Helical" evidence="15">
    <location>
        <begin position="241"/>
        <end position="262"/>
    </location>
</feature>
<feature type="domain" description="Amino acid permease/ SLC12A" evidence="16">
    <location>
        <begin position="164"/>
        <end position="693"/>
    </location>
</feature>
<keyword evidence="8" id="KW-0915">Sodium</keyword>
<evidence type="ECO:0000256" key="6">
    <source>
        <dbReference type="ARBA" id="ARBA00022847"/>
    </source>
</evidence>
<evidence type="ECO:0000256" key="9">
    <source>
        <dbReference type="ARBA" id="ARBA00023065"/>
    </source>
</evidence>
<name>A0ABD3VZC7_SINWO</name>
<feature type="region of interest" description="Disordered" evidence="14">
    <location>
        <begin position="835"/>
        <end position="895"/>
    </location>
</feature>
<dbReference type="InterPro" id="IPR013612">
    <property type="entry name" value="AA_permease_N"/>
</dbReference>
<keyword evidence="3" id="KW-0813">Transport</keyword>
<evidence type="ECO:0000256" key="11">
    <source>
        <dbReference type="ARBA" id="ARBA00023180"/>
    </source>
</evidence>
<comment type="caution">
    <text evidence="19">The sequence shown here is derived from an EMBL/GenBank/DDBJ whole genome shotgun (WGS) entry which is preliminary data.</text>
</comment>
<dbReference type="EMBL" id="JBJQND010000009">
    <property type="protein sequence ID" value="KAL3866776.1"/>
    <property type="molecule type" value="Genomic_DNA"/>
</dbReference>
<comment type="similarity">
    <text evidence="2">Belongs to the SLC12A transporter family.</text>
</comment>
<feature type="compositionally biased region" description="Basic and acidic residues" evidence="14">
    <location>
        <begin position="863"/>
        <end position="895"/>
    </location>
</feature>
<evidence type="ECO:0000259" key="18">
    <source>
        <dbReference type="Pfam" id="PF08403"/>
    </source>
</evidence>
<feature type="transmembrane region" description="Helical" evidence="15">
    <location>
        <begin position="553"/>
        <end position="572"/>
    </location>
</feature>
<organism evidence="19 20">
    <name type="scientific">Sinanodonta woodiana</name>
    <name type="common">Chinese pond mussel</name>
    <name type="synonym">Anodonta woodiana</name>
    <dbReference type="NCBI Taxonomy" id="1069815"/>
    <lineage>
        <taxon>Eukaryota</taxon>
        <taxon>Metazoa</taxon>
        <taxon>Spiralia</taxon>
        <taxon>Lophotrochozoa</taxon>
        <taxon>Mollusca</taxon>
        <taxon>Bivalvia</taxon>
        <taxon>Autobranchia</taxon>
        <taxon>Heteroconchia</taxon>
        <taxon>Palaeoheterodonta</taxon>
        <taxon>Unionida</taxon>
        <taxon>Unionoidea</taxon>
        <taxon>Unionidae</taxon>
        <taxon>Unioninae</taxon>
        <taxon>Sinanodonta</taxon>
    </lineage>
</organism>
<dbReference type="Pfam" id="PF00324">
    <property type="entry name" value="AA_permease"/>
    <property type="match status" value="1"/>
</dbReference>
<dbReference type="Pfam" id="PF03522">
    <property type="entry name" value="SLC12"/>
    <property type="match status" value="1"/>
</dbReference>
<evidence type="ECO:0000256" key="10">
    <source>
        <dbReference type="ARBA" id="ARBA00023136"/>
    </source>
</evidence>
<keyword evidence="5 15" id="KW-0812">Transmembrane</keyword>
<keyword evidence="6" id="KW-0769">Symport</keyword>
<evidence type="ECO:0000256" key="3">
    <source>
        <dbReference type="ARBA" id="ARBA00022448"/>
    </source>
</evidence>